<feature type="region of interest" description="Disordered" evidence="1">
    <location>
        <begin position="34"/>
        <end position="55"/>
    </location>
</feature>
<name>A0A6A4RV08_SCOMX</name>
<dbReference type="Proteomes" id="UP000438429">
    <property type="component" value="Unassembled WGS sequence"/>
</dbReference>
<protein>
    <submittedName>
        <fullName evidence="2">Uncharacterized protein</fullName>
    </submittedName>
</protein>
<dbReference type="EMBL" id="VEVO01000021">
    <property type="protein sequence ID" value="KAF0024147.1"/>
    <property type="molecule type" value="Genomic_DNA"/>
</dbReference>
<evidence type="ECO:0000256" key="1">
    <source>
        <dbReference type="SAM" id="MobiDB-lite"/>
    </source>
</evidence>
<evidence type="ECO:0000313" key="3">
    <source>
        <dbReference type="Proteomes" id="UP000438429"/>
    </source>
</evidence>
<sequence length="74" mass="8332">MSQEKTDTGELLDETRHTTFRLCNVEASQFCGMPTEDPQPLSHMTKTKTKKKEIRVESSAERALIVVTIGHVTN</sequence>
<gene>
    <name evidence="2" type="ORF">F2P81_022949</name>
</gene>
<organism evidence="2 3">
    <name type="scientific">Scophthalmus maximus</name>
    <name type="common">Turbot</name>
    <name type="synonym">Psetta maxima</name>
    <dbReference type="NCBI Taxonomy" id="52904"/>
    <lineage>
        <taxon>Eukaryota</taxon>
        <taxon>Metazoa</taxon>
        <taxon>Chordata</taxon>
        <taxon>Craniata</taxon>
        <taxon>Vertebrata</taxon>
        <taxon>Euteleostomi</taxon>
        <taxon>Actinopterygii</taxon>
        <taxon>Neopterygii</taxon>
        <taxon>Teleostei</taxon>
        <taxon>Neoteleostei</taxon>
        <taxon>Acanthomorphata</taxon>
        <taxon>Carangaria</taxon>
        <taxon>Pleuronectiformes</taxon>
        <taxon>Pleuronectoidei</taxon>
        <taxon>Scophthalmidae</taxon>
        <taxon>Scophthalmus</taxon>
    </lineage>
</organism>
<comment type="caution">
    <text evidence="2">The sequence shown here is derived from an EMBL/GenBank/DDBJ whole genome shotgun (WGS) entry which is preliminary data.</text>
</comment>
<dbReference type="AlphaFoldDB" id="A0A6A4RV08"/>
<accession>A0A6A4RV08</accession>
<evidence type="ECO:0000313" key="2">
    <source>
        <dbReference type="EMBL" id="KAF0024147.1"/>
    </source>
</evidence>
<reference evidence="2 3" key="1">
    <citation type="submission" date="2019-06" db="EMBL/GenBank/DDBJ databases">
        <title>Draft genomes of female and male turbot (Scophthalmus maximus).</title>
        <authorList>
            <person name="Xu H."/>
            <person name="Xu X.-W."/>
            <person name="Shao C."/>
            <person name="Chen S."/>
        </authorList>
    </citation>
    <scope>NUCLEOTIDE SEQUENCE [LARGE SCALE GENOMIC DNA]</scope>
    <source>
        <strain evidence="2">Ysfricsl-2016a</strain>
        <tissue evidence="2">Blood</tissue>
    </source>
</reference>
<proteinExistence type="predicted"/>